<proteinExistence type="predicted"/>
<name>A0A085Z358_9FLAO</name>
<sequence length="143" mass="16381">MMSRFLTDQQIASLVEAIQSAEQHSTGEIRVHIDSTTDSQSAETAFEVFKELCKDKTAEKNAVLFHVNFEKKYLTIIGDTGIHEKVHQSYWDHLHDYITSEFAKGHYYQALKSGILETGLELKKYFPITGENHNELPNEITFS</sequence>
<evidence type="ECO:0000313" key="3">
    <source>
        <dbReference type="Proteomes" id="UP000028713"/>
    </source>
</evidence>
<dbReference type="OrthoDB" id="9786161at2"/>
<comment type="caution">
    <text evidence="2">The sequence shown here is derived from an EMBL/GenBank/DDBJ whole genome shotgun (WGS) entry which is preliminary data.</text>
</comment>
<feature type="domain" description="TPM" evidence="1">
    <location>
        <begin position="4"/>
        <end position="116"/>
    </location>
</feature>
<dbReference type="EMBL" id="JPRP01000002">
    <property type="protein sequence ID" value="KFE98871.1"/>
    <property type="molecule type" value="Genomic_DNA"/>
</dbReference>
<organism evidence="2 3">
    <name type="scientific">Chryseobacterium formosense</name>
    <dbReference type="NCBI Taxonomy" id="236814"/>
    <lineage>
        <taxon>Bacteria</taxon>
        <taxon>Pseudomonadati</taxon>
        <taxon>Bacteroidota</taxon>
        <taxon>Flavobacteriia</taxon>
        <taxon>Flavobacteriales</taxon>
        <taxon>Weeksellaceae</taxon>
        <taxon>Chryseobacterium group</taxon>
        <taxon>Chryseobacterium</taxon>
    </lineage>
</organism>
<dbReference type="Proteomes" id="UP000028713">
    <property type="component" value="Unassembled WGS sequence"/>
</dbReference>
<dbReference type="Pfam" id="PF04536">
    <property type="entry name" value="TPM_phosphatase"/>
    <property type="match status" value="1"/>
</dbReference>
<evidence type="ECO:0000259" key="1">
    <source>
        <dbReference type="Pfam" id="PF04536"/>
    </source>
</evidence>
<gene>
    <name evidence="2" type="ORF">IX39_15790</name>
</gene>
<dbReference type="eggNOG" id="COG3762">
    <property type="taxonomic scope" value="Bacteria"/>
</dbReference>
<evidence type="ECO:0000313" key="2">
    <source>
        <dbReference type="EMBL" id="KFE98871.1"/>
    </source>
</evidence>
<dbReference type="AlphaFoldDB" id="A0A085Z358"/>
<dbReference type="STRING" id="236814.IX39_15790"/>
<dbReference type="InterPro" id="IPR007621">
    <property type="entry name" value="TPM_dom"/>
</dbReference>
<dbReference type="Gene3D" id="3.10.310.50">
    <property type="match status" value="1"/>
</dbReference>
<accession>A0A085Z358</accession>
<reference evidence="2 3" key="1">
    <citation type="submission" date="2014-07" db="EMBL/GenBank/DDBJ databases">
        <title>Genome of Chryseobacterium formosense LMG 24722.</title>
        <authorList>
            <person name="Pipes S.E."/>
            <person name="Stropko S.J."/>
            <person name="Newman J.D."/>
        </authorList>
    </citation>
    <scope>NUCLEOTIDE SEQUENCE [LARGE SCALE GENOMIC DNA]</scope>
    <source>
        <strain evidence="2 3">LMG 24722</strain>
    </source>
</reference>
<protein>
    <submittedName>
        <fullName evidence="2">Membrane protein</fullName>
    </submittedName>
</protein>
<keyword evidence="3" id="KW-1185">Reference proteome</keyword>